<dbReference type="Pfam" id="PF08857">
    <property type="entry name" value="ParBc_2"/>
    <property type="match status" value="1"/>
</dbReference>
<sequence>MDRLPLSILRPTQITVGLDYVEAKALITARHAGSRLEPFMRDHAIHVVLGPGKEPYIVDHHHWARAWHDLGYRDAPVTVVADLQCLRHRKFRAKMKENGWVHPFDRKGRRCGISELPSTIAGMSDDPYHSLAAFARRAGAYRKPHSAYGSFVWSDFLGACVPIAGAGPGAFSLALLQSIEIARSRAARKLPGYIGNGCG</sequence>
<evidence type="ECO:0000313" key="2">
    <source>
        <dbReference type="Proteomes" id="UP001302652"/>
    </source>
</evidence>
<organism evidence="1 2">
    <name type="scientific">Paraburkholderia kirstenboschensis</name>
    <dbReference type="NCBI Taxonomy" id="1245436"/>
    <lineage>
        <taxon>Bacteria</taxon>
        <taxon>Pseudomonadati</taxon>
        <taxon>Pseudomonadota</taxon>
        <taxon>Betaproteobacteria</taxon>
        <taxon>Burkholderiales</taxon>
        <taxon>Burkholderiaceae</taxon>
        <taxon>Paraburkholderia</taxon>
    </lineage>
</organism>
<dbReference type="InterPro" id="IPR036086">
    <property type="entry name" value="ParB/Sulfiredoxin_sf"/>
</dbReference>
<evidence type="ECO:0000313" key="1">
    <source>
        <dbReference type="EMBL" id="WOD13997.1"/>
    </source>
</evidence>
<protein>
    <submittedName>
        <fullName evidence="1">ParB/Srx family N-terminal domain-containing protein</fullName>
    </submittedName>
</protein>
<name>A0ABZ0ECM4_9BURK</name>
<dbReference type="SUPFAM" id="SSF110849">
    <property type="entry name" value="ParB/Sulfiredoxin"/>
    <property type="match status" value="1"/>
</dbReference>
<reference evidence="1 2" key="1">
    <citation type="submission" date="2023-10" db="EMBL/GenBank/DDBJ databases">
        <title>Surface-active antibiotics is a multifunctional adaptation for post-fire microbes.</title>
        <authorList>
            <person name="Liu M.D."/>
            <person name="Du Y."/>
            <person name="Koupaei S.K."/>
            <person name="Kim N.R."/>
            <person name="Zhang W."/>
            <person name="Traxler M.F."/>
        </authorList>
    </citation>
    <scope>NUCLEOTIDE SEQUENCE [LARGE SCALE GENOMIC DNA]</scope>
    <source>
        <strain evidence="1 2">F3</strain>
    </source>
</reference>
<proteinExistence type="predicted"/>
<dbReference type="Gene3D" id="3.90.1530.10">
    <property type="entry name" value="Conserved hypothetical protein from pyrococcus furiosus pfu- 392566-001, ParB domain"/>
    <property type="match status" value="1"/>
</dbReference>
<keyword evidence="2" id="KW-1185">Reference proteome</keyword>
<dbReference type="InterPro" id="IPR014956">
    <property type="entry name" value="ParBc_2"/>
</dbReference>
<gene>
    <name evidence="1" type="ORF">RW095_00155</name>
</gene>
<dbReference type="Gene3D" id="1.10.8.10">
    <property type="entry name" value="DNA helicase RuvA subunit, C-terminal domain"/>
    <property type="match status" value="1"/>
</dbReference>
<dbReference type="EMBL" id="CP136511">
    <property type="protein sequence ID" value="WOD13997.1"/>
    <property type="molecule type" value="Genomic_DNA"/>
</dbReference>
<dbReference type="PIRSF" id="PIRSF029669">
    <property type="entry name" value="UCP029669"/>
    <property type="match status" value="1"/>
</dbReference>
<dbReference type="InterPro" id="IPR016932">
    <property type="entry name" value="UCP029669"/>
</dbReference>
<accession>A0ABZ0ECM4</accession>
<dbReference type="CDD" id="cd16390">
    <property type="entry name" value="ParB_N_Srx_like"/>
    <property type="match status" value="1"/>
</dbReference>
<dbReference type="RefSeq" id="WP_317015740.1">
    <property type="nucleotide sequence ID" value="NZ_CP136511.1"/>
</dbReference>
<dbReference type="Proteomes" id="UP001302652">
    <property type="component" value="Chromosome 3"/>
</dbReference>